<sequence>MVEQLESGMRKGFELRKMGIQEQMQQPGVSANKVKGIHDLCWLELAEETDEELVDRVPLQAITDNELRDR</sequence>
<evidence type="ECO:0000313" key="1">
    <source>
        <dbReference type="EMBL" id="KAA8522647.1"/>
    </source>
</evidence>
<dbReference type="EMBL" id="CM018048">
    <property type="protein sequence ID" value="KAA8522647.1"/>
    <property type="molecule type" value="Genomic_DNA"/>
</dbReference>
<proteinExistence type="predicted"/>
<dbReference type="Proteomes" id="UP000325577">
    <property type="component" value="Linkage Group LG5"/>
</dbReference>
<gene>
    <name evidence="1" type="ORF">F0562_012993</name>
</gene>
<name>A0A5J4ZZW8_9ASTE</name>
<keyword evidence="2" id="KW-1185">Reference proteome</keyword>
<protein>
    <submittedName>
        <fullName evidence="1">Uncharacterized protein</fullName>
    </submittedName>
</protein>
<organism evidence="1 2">
    <name type="scientific">Nyssa sinensis</name>
    <dbReference type="NCBI Taxonomy" id="561372"/>
    <lineage>
        <taxon>Eukaryota</taxon>
        <taxon>Viridiplantae</taxon>
        <taxon>Streptophyta</taxon>
        <taxon>Embryophyta</taxon>
        <taxon>Tracheophyta</taxon>
        <taxon>Spermatophyta</taxon>
        <taxon>Magnoliopsida</taxon>
        <taxon>eudicotyledons</taxon>
        <taxon>Gunneridae</taxon>
        <taxon>Pentapetalae</taxon>
        <taxon>asterids</taxon>
        <taxon>Cornales</taxon>
        <taxon>Nyssaceae</taxon>
        <taxon>Nyssa</taxon>
    </lineage>
</organism>
<reference evidence="1 2" key="1">
    <citation type="submission" date="2019-09" db="EMBL/GenBank/DDBJ databases">
        <title>A chromosome-level genome assembly of the Chinese tupelo Nyssa sinensis.</title>
        <authorList>
            <person name="Yang X."/>
            <person name="Kang M."/>
            <person name="Yang Y."/>
            <person name="Xiong H."/>
            <person name="Wang M."/>
            <person name="Zhang Z."/>
            <person name="Wang Z."/>
            <person name="Wu H."/>
            <person name="Ma T."/>
            <person name="Liu J."/>
            <person name="Xi Z."/>
        </authorList>
    </citation>
    <scope>NUCLEOTIDE SEQUENCE [LARGE SCALE GENOMIC DNA]</scope>
    <source>
        <strain evidence="1">J267</strain>
        <tissue evidence="1">Leaf</tissue>
    </source>
</reference>
<dbReference type="AlphaFoldDB" id="A0A5J4ZZW8"/>
<accession>A0A5J4ZZW8</accession>
<evidence type="ECO:0000313" key="2">
    <source>
        <dbReference type="Proteomes" id="UP000325577"/>
    </source>
</evidence>